<proteinExistence type="predicted"/>
<dbReference type="InParanoid" id="A0A3Q3EPR1"/>
<accession>A0A3Q3EPR1</accession>
<dbReference type="GeneID" id="136179703"/>
<dbReference type="InterPro" id="IPR029071">
    <property type="entry name" value="Ubiquitin-like_domsf"/>
</dbReference>
<dbReference type="FunCoup" id="A0A3Q3EPR1">
    <property type="interactions" value="8"/>
</dbReference>
<sequence length="92" mass="10123">MGKTYQVVVRGPRGESLMIDLCNTEEQMKSMTVLQLKEKILQKLPEAAGGTAVRLIFTDKVLEEDSEPLSNYGVQHMSLIMMVLKVPGGLSA</sequence>
<dbReference type="AlphaFoldDB" id="A0A3Q3EPR1"/>
<dbReference type="RefSeq" id="XP_065812997.1">
    <property type="nucleotide sequence ID" value="XM_065956925.1"/>
</dbReference>
<dbReference type="GeneTree" id="ENSGT00980000198800"/>
<dbReference type="Pfam" id="PF00240">
    <property type="entry name" value="ubiquitin"/>
    <property type="match status" value="1"/>
</dbReference>
<dbReference type="Proteomes" id="UP000261660">
    <property type="component" value="Unplaced"/>
</dbReference>
<dbReference type="InterPro" id="IPR000626">
    <property type="entry name" value="Ubiquitin-like_dom"/>
</dbReference>
<dbReference type="SUPFAM" id="SSF54236">
    <property type="entry name" value="Ubiquitin-like"/>
    <property type="match status" value="1"/>
</dbReference>
<organism evidence="2 3">
    <name type="scientific">Labrus bergylta</name>
    <name type="common">ballan wrasse</name>
    <dbReference type="NCBI Taxonomy" id="56723"/>
    <lineage>
        <taxon>Eukaryota</taxon>
        <taxon>Metazoa</taxon>
        <taxon>Chordata</taxon>
        <taxon>Craniata</taxon>
        <taxon>Vertebrata</taxon>
        <taxon>Euteleostomi</taxon>
        <taxon>Actinopterygii</taxon>
        <taxon>Neopterygii</taxon>
        <taxon>Teleostei</taxon>
        <taxon>Neoteleostei</taxon>
        <taxon>Acanthomorphata</taxon>
        <taxon>Eupercaria</taxon>
        <taxon>Labriformes</taxon>
        <taxon>Labridae</taxon>
        <taxon>Labrus</taxon>
    </lineage>
</organism>
<feature type="domain" description="Ubiquitin-like" evidence="1">
    <location>
        <begin position="5"/>
        <end position="89"/>
    </location>
</feature>
<evidence type="ECO:0000313" key="2">
    <source>
        <dbReference type="Ensembl" id="ENSLBEP00000009309.1"/>
    </source>
</evidence>
<dbReference type="STRING" id="56723.ENSLBEP00000009309"/>
<name>A0A3Q3EPR1_9LABR</name>
<reference evidence="2" key="2">
    <citation type="submission" date="2025-09" db="UniProtKB">
        <authorList>
            <consortium name="Ensembl"/>
        </authorList>
    </citation>
    <scope>IDENTIFICATION</scope>
</reference>
<dbReference type="SMART" id="SM00213">
    <property type="entry name" value="UBQ"/>
    <property type="match status" value="1"/>
</dbReference>
<reference evidence="2" key="1">
    <citation type="submission" date="2025-08" db="UniProtKB">
        <authorList>
            <consortium name="Ensembl"/>
        </authorList>
    </citation>
    <scope>IDENTIFICATION</scope>
</reference>
<dbReference type="Gene3D" id="3.10.20.90">
    <property type="entry name" value="Phosphatidylinositol 3-kinase Catalytic Subunit, Chain A, domain 1"/>
    <property type="match status" value="1"/>
</dbReference>
<dbReference type="PROSITE" id="PS50053">
    <property type="entry name" value="UBIQUITIN_2"/>
    <property type="match status" value="1"/>
</dbReference>
<evidence type="ECO:0000259" key="1">
    <source>
        <dbReference type="PROSITE" id="PS50053"/>
    </source>
</evidence>
<dbReference type="Ensembl" id="ENSLBET00000009822.1">
    <property type="protein sequence ID" value="ENSLBEP00000009309.1"/>
    <property type="gene ID" value="ENSLBEG00000007201.1"/>
</dbReference>
<protein>
    <recommendedName>
        <fullName evidence="1">Ubiquitin-like domain-containing protein</fullName>
    </recommendedName>
</protein>
<evidence type="ECO:0000313" key="3">
    <source>
        <dbReference type="Proteomes" id="UP000261660"/>
    </source>
</evidence>
<keyword evidence="3" id="KW-1185">Reference proteome</keyword>